<dbReference type="SUPFAM" id="SSF52540">
    <property type="entry name" value="P-loop containing nucleoside triphosphate hydrolases"/>
    <property type="match status" value="1"/>
</dbReference>
<dbReference type="EMBL" id="JW868369">
    <property type="protein sequence ID" value="AFP00887.1"/>
    <property type="molecule type" value="mRNA"/>
</dbReference>
<dbReference type="PROSITE" id="PS51420">
    <property type="entry name" value="RHO"/>
    <property type="match status" value="1"/>
</dbReference>
<reference evidence="14 16" key="3">
    <citation type="journal article" date="2014" name="Nature">
        <title>Elephant shark genome provides unique insights into gnathostome evolution.</title>
        <authorList>
            <consortium name="International Elephant Shark Genome Sequencing Consortium"/>
            <person name="Venkatesh B."/>
            <person name="Lee A.P."/>
            <person name="Ravi V."/>
            <person name="Maurya A.K."/>
            <person name="Lian M.M."/>
            <person name="Swann J.B."/>
            <person name="Ohta Y."/>
            <person name="Flajnik M.F."/>
            <person name="Sutoh Y."/>
            <person name="Kasahara M."/>
            <person name="Hoon S."/>
            <person name="Gangu V."/>
            <person name="Roy S.W."/>
            <person name="Irimia M."/>
            <person name="Korzh V."/>
            <person name="Kondrychyn I."/>
            <person name="Lim Z.W."/>
            <person name="Tay B.H."/>
            <person name="Tohari S."/>
            <person name="Kong K.W."/>
            <person name="Ho S."/>
            <person name="Lorente-Galdos B."/>
            <person name="Quilez J."/>
            <person name="Marques-Bonet T."/>
            <person name="Raney B.J."/>
            <person name="Ingham P.W."/>
            <person name="Tay A."/>
            <person name="Hillier L.W."/>
            <person name="Minx P."/>
            <person name="Boehm T."/>
            <person name="Wilson R.K."/>
            <person name="Brenner S."/>
            <person name="Warren W.C."/>
        </authorList>
    </citation>
    <scope>NUCLEOTIDE SEQUENCE</scope>
    <source>
        <tissue evidence="14">Spleen</tissue>
    </source>
</reference>
<dbReference type="NCBIfam" id="TIGR00231">
    <property type="entry name" value="small_GTP"/>
    <property type="match status" value="1"/>
</dbReference>
<dbReference type="GO" id="GO:0120281">
    <property type="term" value="C:autolysosome membrane"/>
    <property type="evidence" value="ECO:0007669"/>
    <property type="project" value="UniProtKB-SubCell"/>
</dbReference>
<dbReference type="InterPro" id="IPR027417">
    <property type="entry name" value="P-loop_NTPase"/>
</dbReference>
<dbReference type="OMA" id="RKTFEHV"/>
<dbReference type="SMART" id="SM00176">
    <property type="entry name" value="RAN"/>
    <property type="match status" value="1"/>
</dbReference>
<evidence type="ECO:0000256" key="8">
    <source>
        <dbReference type="ARBA" id="ARBA00023136"/>
    </source>
</evidence>
<dbReference type="PROSITE" id="PS51421">
    <property type="entry name" value="RAS"/>
    <property type="match status" value="1"/>
</dbReference>
<dbReference type="Pfam" id="PF00071">
    <property type="entry name" value="Ras"/>
    <property type="match status" value="1"/>
</dbReference>
<evidence type="ECO:0000256" key="3">
    <source>
        <dbReference type="ARBA" id="ARBA00022475"/>
    </source>
</evidence>
<evidence type="ECO:0000313" key="14">
    <source>
        <dbReference type="EMBL" id="AFP00887.1"/>
    </source>
</evidence>
<dbReference type="KEGG" id="cmk:103179516"/>
<dbReference type="Gene3D" id="3.40.50.300">
    <property type="entry name" value="P-loop containing nucleotide triphosphate hydrolases"/>
    <property type="match status" value="1"/>
</dbReference>
<dbReference type="Ensembl" id="ENSCMIT00000042820.1">
    <property type="protein sequence ID" value="ENSCMIP00000042214.1"/>
    <property type="gene ID" value="ENSCMIG00000017544.1"/>
</dbReference>
<organism evidence="14">
    <name type="scientific">Callorhinchus milii</name>
    <name type="common">Ghost shark</name>
    <dbReference type="NCBI Taxonomy" id="7868"/>
    <lineage>
        <taxon>Eukaryota</taxon>
        <taxon>Metazoa</taxon>
        <taxon>Chordata</taxon>
        <taxon>Craniata</taxon>
        <taxon>Vertebrata</taxon>
        <taxon>Chondrichthyes</taxon>
        <taxon>Holocephali</taxon>
        <taxon>Chimaeriformes</taxon>
        <taxon>Callorhinchidae</taxon>
        <taxon>Callorhinchus</taxon>
    </lineage>
</organism>
<evidence type="ECO:0000256" key="12">
    <source>
        <dbReference type="ARBA" id="ARBA00025701"/>
    </source>
</evidence>
<protein>
    <submittedName>
        <fullName evidence="15">RAB42, member RAS oncogene family a</fullName>
    </submittedName>
    <submittedName>
        <fullName evidence="14">Ras-related protein Rab-39B-like protein</fullName>
    </submittedName>
</protein>
<dbReference type="AlphaFoldDB" id="V9KRD7"/>
<reference evidence="15" key="4">
    <citation type="submission" date="2025-05" db="UniProtKB">
        <authorList>
            <consortium name="Ensembl"/>
        </authorList>
    </citation>
    <scope>IDENTIFICATION</scope>
</reference>
<evidence type="ECO:0000256" key="2">
    <source>
        <dbReference type="ARBA" id="ARBA00006270"/>
    </source>
</evidence>
<reference evidence="16" key="2">
    <citation type="journal article" date="2007" name="PLoS Biol.">
        <title>Survey sequencing and comparative analysis of the elephant shark (Callorhinchus milii) genome.</title>
        <authorList>
            <person name="Venkatesh B."/>
            <person name="Kirkness E.F."/>
            <person name="Loh Y.H."/>
            <person name="Halpern A.L."/>
            <person name="Lee A.P."/>
            <person name="Johnson J."/>
            <person name="Dandona N."/>
            <person name="Viswanathan L.D."/>
            <person name="Tay A."/>
            <person name="Venter J.C."/>
            <person name="Strausberg R.L."/>
            <person name="Brenner S."/>
        </authorList>
    </citation>
    <scope>NUCLEOTIDE SEQUENCE [LARGE SCALE GENOMIC DNA]</scope>
</reference>
<keyword evidence="16" id="KW-1185">Reference proteome</keyword>
<comment type="subcellular location">
    <subcellularLocation>
        <location evidence="13">Autolysosome membrane</location>
    </subcellularLocation>
    <subcellularLocation>
        <location evidence="1">Cell membrane</location>
        <topology evidence="1">Lipid-anchor</topology>
        <orientation evidence="1">Cytoplasmic side</orientation>
    </subcellularLocation>
    <subcellularLocation>
        <location evidence="12">Cytoplasmic vesicle membrane</location>
        <topology evidence="12">Lipid-anchor</topology>
        <orientation evidence="12">Cytoplasmic side</orientation>
    </subcellularLocation>
</comment>
<dbReference type="OrthoDB" id="9989112at2759"/>
<dbReference type="PROSITE" id="PS51419">
    <property type="entry name" value="RAB"/>
    <property type="match status" value="1"/>
</dbReference>
<keyword evidence="5" id="KW-0547">Nucleotide-binding</keyword>
<dbReference type="RefSeq" id="XP_007893039.1">
    <property type="nucleotide sequence ID" value="XM_007894848.2"/>
</dbReference>
<comment type="similarity">
    <text evidence="2">Belongs to the small GTPase superfamily. Rab family.</text>
</comment>
<evidence type="ECO:0000256" key="13">
    <source>
        <dbReference type="ARBA" id="ARBA00060425"/>
    </source>
</evidence>
<dbReference type="STRING" id="7868.ENSCMIP00000042214"/>
<evidence type="ECO:0000256" key="5">
    <source>
        <dbReference type="ARBA" id="ARBA00022741"/>
    </source>
</evidence>
<evidence type="ECO:0000313" key="16">
    <source>
        <dbReference type="Proteomes" id="UP000314986"/>
    </source>
</evidence>
<keyword evidence="9" id="KW-0449">Lipoprotein</keyword>
<accession>V9KRD7</accession>
<evidence type="ECO:0000256" key="9">
    <source>
        <dbReference type="ARBA" id="ARBA00023288"/>
    </source>
</evidence>
<evidence type="ECO:0000256" key="4">
    <source>
        <dbReference type="ARBA" id="ARBA00022481"/>
    </source>
</evidence>
<reference evidence="16" key="1">
    <citation type="journal article" date="2006" name="Science">
        <title>Ancient noncoding elements conserved in the human genome.</title>
        <authorList>
            <person name="Venkatesh B."/>
            <person name="Kirkness E.F."/>
            <person name="Loh Y.H."/>
            <person name="Halpern A.L."/>
            <person name="Lee A.P."/>
            <person name="Johnson J."/>
            <person name="Dandona N."/>
            <person name="Viswanathan L.D."/>
            <person name="Tay A."/>
            <person name="Venter J.C."/>
            <person name="Strausberg R.L."/>
            <person name="Brenner S."/>
        </authorList>
    </citation>
    <scope>NUCLEOTIDE SEQUENCE [LARGE SCALE GENOMIC DNA]</scope>
</reference>
<dbReference type="GO" id="GO:0006914">
    <property type="term" value="P:autophagy"/>
    <property type="evidence" value="ECO:0007669"/>
    <property type="project" value="UniProtKB-KW"/>
</dbReference>
<evidence type="ECO:0000256" key="7">
    <source>
        <dbReference type="ARBA" id="ARBA00023134"/>
    </source>
</evidence>
<gene>
    <name evidence="15" type="primary">LOC103179516</name>
</gene>
<proteinExistence type="evidence at transcript level"/>
<dbReference type="GeneTree" id="ENSGT00940000159933"/>
<keyword evidence="7" id="KW-0342">GTP-binding</keyword>
<dbReference type="InterPro" id="IPR050209">
    <property type="entry name" value="Rab_GTPases_membrane_traffic"/>
</dbReference>
<keyword evidence="11" id="KW-0968">Cytoplasmic vesicle</keyword>
<dbReference type="Proteomes" id="UP000314986">
    <property type="component" value="Unassembled WGS sequence"/>
</dbReference>
<keyword evidence="3" id="KW-1003">Cell membrane</keyword>
<name>V9KRD7_CALMI</name>
<dbReference type="GO" id="GO:0030659">
    <property type="term" value="C:cytoplasmic vesicle membrane"/>
    <property type="evidence" value="ECO:0007669"/>
    <property type="project" value="UniProtKB-SubCell"/>
</dbReference>
<dbReference type="GeneID" id="103179516"/>
<keyword evidence="6" id="KW-0072">Autophagy</keyword>
<keyword evidence="10" id="KW-0636">Prenylation</keyword>
<evidence type="ECO:0000256" key="1">
    <source>
        <dbReference type="ARBA" id="ARBA00004342"/>
    </source>
</evidence>
<keyword evidence="4" id="KW-0488">Methylation</keyword>
<dbReference type="SMART" id="SM00173">
    <property type="entry name" value="RAS"/>
    <property type="match status" value="1"/>
</dbReference>
<dbReference type="PANTHER" id="PTHR47979">
    <property type="entry name" value="DRAB11-RELATED"/>
    <property type="match status" value="1"/>
</dbReference>
<dbReference type="PRINTS" id="PR00449">
    <property type="entry name" value="RASTRNSFRMNG"/>
</dbReference>
<keyword evidence="8" id="KW-0472">Membrane</keyword>
<evidence type="ECO:0000256" key="6">
    <source>
        <dbReference type="ARBA" id="ARBA00023006"/>
    </source>
</evidence>
<evidence type="ECO:0000256" key="11">
    <source>
        <dbReference type="ARBA" id="ARBA00023329"/>
    </source>
</evidence>
<dbReference type="FunFam" id="3.40.50.300:FF:000358">
    <property type="entry name" value="RAB39B, member RAS oncogene family"/>
    <property type="match status" value="1"/>
</dbReference>
<dbReference type="InterPro" id="IPR001806">
    <property type="entry name" value="Small_GTPase"/>
</dbReference>
<dbReference type="GO" id="GO:0005886">
    <property type="term" value="C:plasma membrane"/>
    <property type="evidence" value="ECO:0007669"/>
    <property type="project" value="UniProtKB-SubCell"/>
</dbReference>
<sequence>MEVVWQYQFRIIVVGDSTVGKSSLLKRFTDDSFNEVSDPTVGVDFYARLVEVEPGCNIKLQLWDTAGQERFRSITRSYYRNSVGGFLLFDLTNRKSFENITEWLNEINEHVFPNKTIFVLLGHKCDLTDDREVTREEVEKLAEGLGLEYLETSAKDNTNVEKAFVTLTRCIYDSMNSGEIVLEKGWDGVKRGFHPKILEHSKDKKKGSDCNC</sequence>
<dbReference type="GO" id="GO:0003924">
    <property type="term" value="F:GTPase activity"/>
    <property type="evidence" value="ECO:0007669"/>
    <property type="project" value="InterPro"/>
</dbReference>
<evidence type="ECO:0000256" key="10">
    <source>
        <dbReference type="ARBA" id="ARBA00023289"/>
    </source>
</evidence>
<dbReference type="InterPro" id="IPR005225">
    <property type="entry name" value="Small_GTP-bd"/>
</dbReference>
<evidence type="ECO:0000313" key="15">
    <source>
        <dbReference type="Ensembl" id="ENSCMIP00000042214.1"/>
    </source>
</evidence>
<dbReference type="SMART" id="SM00174">
    <property type="entry name" value="RHO"/>
    <property type="match status" value="1"/>
</dbReference>
<dbReference type="SMART" id="SM00175">
    <property type="entry name" value="RAB"/>
    <property type="match status" value="1"/>
</dbReference>
<dbReference type="GO" id="GO:0005525">
    <property type="term" value="F:GTP binding"/>
    <property type="evidence" value="ECO:0007669"/>
    <property type="project" value="UniProtKB-KW"/>
</dbReference>